<evidence type="ECO:0000256" key="5">
    <source>
        <dbReference type="ARBA" id="ARBA00023136"/>
    </source>
</evidence>
<feature type="transmembrane region" description="Helical" evidence="6">
    <location>
        <begin position="235"/>
        <end position="264"/>
    </location>
</feature>
<dbReference type="GO" id="GO:0055085">
    <property type="term" value="P:transmembrane transport"/>
    <property type="evidence" value="ECO:0007669"/>
    <property type="project" value="TreeGrafter"/>
</dbReference>
<comment type="caution">
    <text evidence="7">The sequence shown here is derived from an EMBL/GenBank/DDBJ whole genome shotgun (WGS) entry which is preliminary data.</text>
</comment>
<comment type="subcellular location">
    <subcellularLocation>
        <location evidence="1">Membrane</location>
        <topology evidence="1">Multi-pass membrane protein</topology>
    </subcellularLocation>
</comment>
<feature type="transmembrane region" description="Helical" evidence="6">
    <location>
        <begin position="29"/>
        <end position="45"/>
    </location>
</feature>
<evidence type="ECO:0000256" key="4">
    <source>
        <dbReference type="ARBA" id="ARBA00022989"/>
    </source>
</evidence>
<feature type="transmembrane region" description="Helical" evidence="6">
    <location>
        <begin position="57"/>
        <end position="81"/>
    </location>
</feature>
<comment type="similarity">
    <text evidence="2">Belongs to the autoinducer-2 exporter (AI-2E) (TC 2.A.86) family.</text>
</comment>
<feature type="transmembrane region" description="Helical" evidence="6">
    <location>
        <begin position="7"/>
        <end position="23"/>
    </location>
</feature>
<dbReference type="GO" id="GO:0016020">
    <property type="term" value="C:membrane"/>
    <property type="evidence" value="ECO:0007669"/>
    <property type="project" value="UniProtKB-SubCell"/>
</dbReference>
<keyword evidence="3 6" id="KW-0812">Transmembrane</keyword>
<evidence type="ECO:0000256" key="3">
    <source>
        <dbReference type="ARBA" id="ARBA00022692"/>
    </source>
</evidence>
<name>A0A5C8PWF4_9HYPH</name>
<evidence type="ECO:0000313" key="7">
    <source>
        <dbReference type="EMBL" id="TXL82210.1"/>
    </source>
</evidence>
<feature type="transmembrane region" description="Helical" evidence="6">
    <location>
        <begin position="146"/>
        <end position="170"/>
    </location>
</feature>
<feature type="transmembrane region" description="Helical" evidence="6">
    <location>
        <begin position="204"/>
        <end position="223"/>
    </location>
</feature>
<keyword evidence="4 6" id="KW-1133">Transmembrane helix</keyword>
<keyword evidence="8" id="KW-1185">Reference proteome</keyword>
<gene>
    <name evidence="7" type="ORF">FHP25_00485</name>
</gene>
<dbReference type="AlphaFoldDB" id="A0A5C8PWF4"/>
<organism evidence="7 8">
    <name type="scientific">Vineibacter terrae</name>
    <dbReference type="NCBI Taxonomy" id="2586908"/>
    <lineage>
        <taxon>Bacteria</taxon>
        <taxon>Pseudomonadati</taxon>
        <taxon>Pseudomonadota</taxon>
        <taxon>Alphaproteobacteria</taxon>
        <taxon>Hyphomicrobiales</taxon>
        <taxon>Vineibacter</taxon>
    </lineage>
</organism>
<feature type="transmembrane region" description="Helical" evidence="6">
    <location>
        <begin position="307"/>
        <end position="338"/>
    </location>
</feature>
<dbReference type="EMBL" id="VDUZ01000001">
    <property type="protein sequence ID" value="TXL82210.1"/>
    <property type="molecule type" value="Genomic_DNA"/>
</dbReference>
<keyword evidence="5 6" id="KW-0472">Membrane</keyword>
<accession>A0A5C8PWF4</accession>
<evidence type="ECO:0000256" key="2">
    <source>
        <dbReference type="ARBA" id="ARBA00009773"/>
    </source>
</evidence>
<dbReference type="Proteomes" id="UP000321638">
    <property type="component" value="Unassembled WGS sequence"/>
</dbReference>
<dbReference type="RefSeq" id="WP_147844914.1">
    <property type="nucleotide sequence ID" value="NZ_VDUZ01000001.1"/>
</dbReference>
<feature type="transmembrane region" description="Helical" evidence="6">
    <location>
        <begin position="271"/>
        <end position="287"/>
    </location>
</feature>
<dbReference type="PANTHER" id="PTHR21716:SF64">
    <property type="entry name" value="AI-2 TRANSPORT PROTEIN TQSA"/>
    <property type="match status" value="1"/>
</dbReference>
<protein>
    <submittedName>
        <fullName evidence="7">AI-2E family transporter</fullName>
    </submittedName>
</protein>
<dbReference type="PANTHER" id="PTHR21716">
    <property type="entry name" value="TRANSMEMBRANE PROTEIN"/>
    <property type="match status" value="1"/>
</dbReference>
<proteinExistence type="inferred from homology"/>
<dbReference type="OrthoDB" id="5792512at2"/>
<evidence type="ECO:0000256" key="1">
    <source>
        <dbReference type="ARBA" id="ARBA00004141"/>
    </source>
</evidence>
<evidence type="ECO:0000313" key="8">
    <source>
        <dbReference type="Proteomes" id="UP000321638"/>
    </source>
</evidence>
<reference evidence="7 8" key="1">
    <citation type="submission" date="2019-06" db="EMBL/GenBank/DDBJ databases">
        <title>New taxonomy in bacterial strain CC-CFT640, isolated from vineyard.</title>
        <authorList>
            <person name="Lin S.-Y."/>
            <person name="Tsai C.-F."/>
            <person name="Young C.-C."/>
        </authorList>
    </citation>
    <scope>NUCLEOTIDE SEQUENCE [LARGE SCALE GENOMIC DNA]</scope>
    <source>
        <strain evidence="7 8">CC-CFT640</strain>
    </source>
</reference>
<dbReference type="InterPro" id="IPR002549">
    <property type="entry name" value="AI-2E-like"/>
</dbReference>
<sequence length="365" mass="39045">MTASRQIRFWLIGAAAAGLLVWLLRDMLLPFVAGLAIAYFLNPLTDRIEKLVRSRTLATVILVIIATLVGVGLLLAIAPLVSDQLATLARKLPEYTTRLYARLLPLLQTLQERFGIDAAGAKDFESVLAARAGDALRFVGAVLGSVVTSGFALVNLLALLFLTPVIAFYLMRDWPKLVATVDGYLPRAHADTIRGLMRDANTAVAGYVRGQATVCLVLAFYYGTALALVGLDFGLIIGIIIGLISFIPYVGSFTGGVLAIGMALAQFPPDWLSVGKVVAVFAVGQFLEGNVLAPKLVGDSIGIHPVWLMFALLAGGTLFGFVGLLLSVPVAAVAGVLVRFALREYRDSAYYRGTTERVLLDTDHP</sequence>
<dbReference type="Pfam" id="PF01594">
    <property type="entry name" value="AI-2E_transport"/>
    <property type="match status" value="1"/>
</dbReference>
<evidence type="ECO:0000256" key="6">
    <source>
        <dbReference type="SAM" id="Phobius"/>
    </source>
</evidence>